<keyword evidence="1" id="KW-1133">Transmembrane helix</keyword>
<keyword evidence="3" id="KW-1185">Reference proteome</keyword>
<keyword evidence="1" id="KW-0812">Transmembrane</keyword>
<organism evidence="2 3">
    <name type="scientific">Lachnellula arida</name>
    <dbReference type="NCBI Taxonomy" id="1316785"/>
    <lineage>
        <taxon>Eukaryota</taxon>
        <taxon>Fungi</taxon>
        <taxon>Dikarya</taxon>
        <taxon>Ascomycota</taxon>
        <taxon>Pezizomycotina</taxon>
        <taxon>Leotiomycetes</taxon>
        <taxon>Helotiales</taxon>
        <taxon>Lachnaceae</taxon>
        <taxon>Lachnellula</taxon>
    </lineage>
</organism>
<dbReference type="Pfam" id="PF11927">
    <property type="entry name" value="HODM_asu-like"/>
    <property type="match status" value="1"/>
</dbReference>
<reference evidence="2 3" key="1">
    <citation type="submission" date="2018-05" db="EMBL/GenBank/DDBJ databases">
        <title>Whole genome sequencing for identification of molecular markers to develop diagnostic detection tools for the regulated plant pathogen Lachnellula willkommii.</title>
        <authorList>
            <person name="Giroux E."/>
            <person name="Bilodeau G."/>
        </authorList>
    </citation>
    <scope>NUCLEOTIDE SEQUENCE [LARGE SCALE GENOMIC DNA]</scope>
    <source>
        <strain evidence="2 3">CBS 203.66</strain>
    </source>
</reference>
<dbReference type="OrthoDB" id="5043642at2759"/>
<proteinExistence type="predicted"/>
<name>A0A8T9B7I9_9HELO</name>
<protein>
    <submittedName>
        <fullName evidence="2">Uncharacterized protein</fullName>
    </submittedName>
</protein>
<keyword evidence="1" id="KW-0472">Membrane</keyword>
<comment type="caution">
    <text evidence="2">The sequence shown here is derived from an EMBL/GenBank/DDBJ whole genome shotgun (WGS) entry which is preliminary data.</text>
</comment>
<dbReference type="EMBL" id="QGMF01000519">
    <property type="protein sequence ID" value="TVY15331.1"/>
    <property type="molecule type" value="Genomic_DNA"/>
</dbReference>
<evidence type="ECO:0000313" key="2">
    <source>
        <dbReference type="EMBL" id="TVY15331.1"/>
    </source>
</evidence>
<gene>
    <name evidence="2" type="ORF">LARI1_G006999</name>
</gene>
<feature type="transmembrane region" description="Helical" evidence="1">
    <location>
        <begin position="47"/>
        <end position="65"/>
    </location>
</feature>
<sequence>MVLTATDRFTTSVQDFAVMSKHLTLARLNFCYVADTQNINDMTLLDWLAVFILLLAPLMLVWLFAKEKRWPAVLAGRKPLSSPIKKTETAFKVDKSEQSMGDIIPLTCFDWKTEEPRLKNTNINFIIHIDRQFQERCKARHEILRTHPNALTCRPGAEAMVDELYAYLVNDYLPHRYPTIFQFQPQKGARPQLLNNVTTDSLPLTPPQDRIEVLRLLAVNIDEDFLMLLPSSDGDGYSLESVIWCYPVGFDAGDKIGMKLRDLHKPVPGYKEIMQSSMDRYFGRLAPGKVIYRVNWAIATNDNLCEDGEYHLYEGQEASDTEVDISKCYVRCELQTLFALPKSGGRILSVHLYLYPLQQIMDEGLGEQMIEAIDGLKQGNVPGFWRYKRAPVWHEKVKEFLSS</sequence>
<accession>A0A8T9B7I9</accession>
<dbReference type="AlphaFoldDB" id="A0A8T9B7I9"/>
<evidence type="ECO:0000256" key="1">
    <source>
        <dbReference type="SAM" id="Phobius"/>
    </source>
</evidence>
<dbReference type="Proteomes" id="UP000469559">
    <property type="component" value="Unassembled WGS sequence"/>
</dbReference>
<dbReference type="InterPro" id="IPR021848">
    <property type="entry name" value="HODM_asu-like"/>
</dbReference>
<evidence type="ECO:0000313" key="3">
    <source>
        <dbReference type="Proteomes" id="UP000469559"/>
    </source>
</evidence>